<dbReference type="EMBL" id="AYCK01014681">
    <property type="status" value="NOT_ANNOTATED_CDS"/>
    <property type="molecule type" value="Genomic_DNA"/>
</dbReference>
<sequence length="146" mass="16376">VARNSNLKTNILTLPALNVCKQPFEHGPQSEVCWFRTRNNSEAGLAAVVSIPVTGYNTVLSIILLFQIVDYKLVQAFVSSEGVFPVIMSRDKLLSRFMPDNTRLRMNSDGYSKAHILTKIGCAVDQRKSKFWWLLQHSSSVNSSLC</sequence>
<reference evidence="2" key="1">
    <citation type="submission" date="2013-10" db="EMBL/GenBank/DDBJ databases">
        <authorList>
            <person name="Schartl M."/>
            <person name="Warren W."/>
        </authorList>
    </citation>
    <scope>NUCLEOTIDE SEQUENCE [LARGE SCALE GENOMIC DNA]</scope>
    <source>
        <strain evidence="2">female</strain>
    </source>
</reference>
<proteinExistence type="predicted"/>
<organism evidence="1 2">
    <name type="scientific">Poecilia formosa</name>
    <name type="common">Amazon molly</name>
    <name type="synonym">Limia formosa</name>
    <dbReference type="NCBI Taxonomy" id="48698"/>
    <lineage>
        <taxon>Eukaryota</taxon>
        <taxon>Metazoa</taxon>
        <taxon>Chordata</taxon>
        <taxon>Craniata</taxon>
        <taxon>Vertebrata</taxon>
        <taxon>Euteleostomi</taxon>
        <taxon>Actinopterygii</taxon>
        <taxon>Neopterygii</taxon>
        <taxon>Teleostei</taxon>
        <taxon>Neoteleostei</taxon>
        <taxon>Acanthomorphata</taxon>
        <taxon>Ovalentaria</taxon>
        <taxon>Atherinomorphae</taxon>
        <taxon>Cyprinodontiformes</taxon>
        <taxon>Poeciliidae</taxon>
        <taxon>Poeciliinae</taxon>
        <taxon>Poecilia</taxon>
    </lineage>
</organism>
<keyword evidence="2" id="KW-1185">Reference proteome</keyword>
<dbReference type="eggNOG" id="ENOG502SRBE">
    <property type="taxonomic scope" value="Eukaryota"/>
</dbReference>
<reference evidence="1" key="2">
    <citation type="submission" date="2025-08" db="UniProtKB">
        <authorList>
            <consortium name="Ensembl"/>
        </authorList>
    </citation>
    <scope>IDENTIFICATION</scope>
</reference>
<reference evidence="1" key="3">
    <citation type="submission" date="2025-09" db="UniProtKB">
        <authorList>
            <consortium name="Ensembl"/>
        </authorList>
    </citation>
    <scope>IDENTIFICATION</scope>
</reference>
<dbReference type="Proteomes" id="UP000028760">
    <property type="component" value="Unassembled WGS sequence"/>
</dbReference>
<protein>
    <submittedName>
        <fullName evidence="1">Uncharacterized protein</fullName>
    </submittedName>
</protein>
<name>A0A087YSI0_POEFO</name>
<dbReference type="AlphaFoldDB" id="A0A087YSI0"/>
<accession>A0A087YSI0</accession>
<dbReference type="Ensembl" id="ENSPFOT00000021011.1">
    <property type="protein sequence ID" value="ENSPFOP00000020983.1"/>
    <property type="gene ID" value="ENSPFOG00000020861.1"/>
</dbReference>
<evidence type="ECO:0000313" key="1">
    <source>
        <dbReference type="Ensembl" id="ENSPFOP00000020983.1"/>
    </source>
</evidence>
<evidence type="ECO:0000313" key="2">
    <source>
        <dbReference type="Proteomes" id="UP000028760"/>
    </source>
</evidence>